<keyword evidence="4 7" id="KW-1133">Transmembrane helix</keyword>
<name>A0A2M8HCZ0_9GAMM</name>
<evidence type="ECO:0000256" key="5">
    <source>
        <dbReference type="ARBA" id="ARBA00023136"/>
    </source>
</evidence>
<sequence length="288" mass="31436">MAKSPLATLKYFSTLLVCALALAAGWWLWNYYMQGPWTRDGKVRAELVSITPEVSGKIVAIPVRDNQLVKTGEVLFNLDPVPYRIALDNASAALAKAKSDLDKAEHEASRRQHLSRTVISAEAVDEARLNAQAMKAAYQVAEANLEQAKWSLTKTTVKASSDGYITNLQARVGNYASAGVPLVALVDIHSFYVQGYFEETKLGHIQVGKPATMVLYSGEQVLKGEVESIGRAIHDQSLEGSDSLLLDVKPNVPWVRLAQRVPVRIRLLEVPPELALIAGTTCTITIGQ</sequence>
<gene>
    <name evidence="11" type="ORF">CUC44_03875</name>
</gene>
<keyword evidence="5 7" id="KW-0472">Membrane</keyword>
<dbReference type="PANTHER" id="PTHR30367:SF13">
    <property type="entry name" value="MULTIDRUG RESISTANCE EFFLUX PUMP"/>
    <property type="match status" value="1"/>
</dbReference>
<feature type="domain" description="p-hydroxybenzoic acid efflux pump subunit AaeA-like beta-barrel" evidence="10">
    <location>
        <begin position="190"/>
        <end position="286"/>
    </location>
</feature>
<keyword evidence="6" id="KW-0175">Coiled coil</keyword>
<evidence type="ECO:0000313" key="11">
    <source>
        <dbReference type="EMBL" id="PJC94448.1"/>
    </source>
</evidence>
<feature type="transmembrane region" description="Helical" evidence="7">
    <location>
        <begin position="12"/>
        <end position="29"/>
    </location>
</feature>
<evidence type="ECO:0000313" key="12">
    <source>
        <dbReference type="Proteomes" id="UP000232060"/>
    </source>
</evidence>
<dbReference type="InterPro" id="IPR058625">
    <property type="entry name" value="MdtA-like_BSH"/>
</dbReference>
<accession>A0A2M8HCZ0</accession>
<dbReference type="NCBIfam" id="TIGR01730">
    <property type="entry name" value="RND_mfp"/>
    <property type="match status" value="1"/>
</dbReference>
<evidence type="ECO:0000259" key="9">
    <source>
        <dbReference type="Pfam" id="PF25917"/>
    </source>
</evidence>
<feature type="domain" description="Multidrug resistance protein MdtA-like barrel-sandwich hybrid" evidence="9">
    <location>
        <begin position="47"/>
        <end position="186"/>
    </location>
</feature>
<dbReference type="PANTHER" id="PTHR30367">
    <property type="entry name" value="P-HYDROXYBENZOIC ACID EFFLUX PUMP SUBUNIT AAEA-RELATED"/>
    <property type="match status" value="1"/>
</dbReference>
<dbReference type="GO" id="GO:0016020">
    <property type="term" value="C:membrane"/>
    <property type="evidence" value="ECO:0007669"/>
    <property type="project" value="InterPro"/>
</dbReference>
<reference evidence="11 12" key="1">
    <citation type="submission" date="2017-11" db="EMBL/GenBank/DDBJ databases">
        <title>Draft genome sequence of environmental isolate Aeromonas lusitania sp. nov. MDC 2473.</title>
        <authorList>
            <person name="Colston S.M."/>
            <person name="Navarro A."/>
            <person name="Martinez-Murcia A.J."/>
            <person name="Graf J."/>
        </authorList>
    </citation>
    <scope>NUCLEOTIDE SEQUENCE [LARGE SCALE GENOMIC DNA]</scope>
    <source>
        <strain evidence="11 12">MDC 2473</strain>
    </source>
</reference>
<dbReference type="Pfam" id="PF25876">
    <property type="entry name" value="HH_MFP_RND"/>
    <property type="match status" value="1"/>
</dbReference>
<dbReference type="InterPro" id="IPR006143">
    <property type="entry name" value="RND_pump_MFP"/>
</dbReference>
<evidence type="ECO:0000259" key="10">
    <source>
        <dbReference type="Pfam" id="PF25963"/>
    </source>
</evidence>
<dbReference type="Proteomes" id="UP000232060">
    <property type="component" value="Unassembled WGS sequence"/>
</dbReference>
<organism evidence="11 12">
    <name type="scientific">Aeromonas lusitana</name>
    <dbReference type="NCBI Taxonomy" id="931529"/>
    <lineage>
        <taxon>Bacteria</taxon>
        <taxon>Pseudomonadati</taxon>
        <taxon>Pseudomonadota</taxon>
        <taxon>Gammaproteobacteria</taxon>
        <taxon>Aeromonadales</taxon>
        <taxon>Aeromonadaceae</taxon>
        <taxon>Aeromonas</taxon>
    </lineage>
</organism>
<keyword evidence="12" id="KW-1185">Reference proteome</keyword>
<comment type="subcellular location">
    <subcellularLocation>
        <location evidence="1">Membrane</location>
        <topology evidence="1">Single-pass membrane protein</topology>
    </subcellularLocation>
</comment>
<dbReference type="Gene3D" id="2.40.50.100">
    <property type="match status" value="1"/>
</dbReference>
<evidence type="ECO:0000256" key="3">
    <source>
        <dbReference type="ARBA" id="ARBA00022692"/>
    </source>
</evidence>
<dbReference type="GO" id="GO:0022857">
    <property type="term" value="F:transmembrane transporter activity"/>
    <property type="evidence" value="ECO:0007669"/>
    <property type="project" value="InterPro"/>
</dbReference>
<evidence type="ECO:0000256" key="2">
    <source>
        <dbReference type="ARBA" id="ARBA00009477"/>
    </source>
</evidence>
<dbReference type="SUPFAM" id="SSF111369">
    <property type="entry name" value="HlyD-like secretion proteins"/>
    <property type="match status" value="1"/>
</dbReference>
<evidence type="ECO:0000259" key="8">
    <source>
        <dbReference type="Pfam" id="PF25876"/>
    </source>
</evidence>
<dbReference type="Gene3D" id="1.10.287.470">
    <property type="entry name" value="Helix hairpin bin"/>
    <property type="match status" value="1"/>
</dbReference>
<feature type="domain" description="Multidrug resistance protein MdtA-like alpha-helical hairpin" evidence="8">
    <location>
        <begin position="87"/>
        <end position="154"/>
    </location>
</feature>
<protein>
    <submittedName>
        <fullName evidence="11">Efflux transporter periplasmic adaptor subunit</fullName>
    </submittedName>
</protein>
<dbReference type="OrthoDB" id="9811754at2"/>
<dbReference type="InterPro" id="IPR050393">
    <property type="entry name" value="MFP_Efflux_Pump"/>
</dbReference>
<evidence type="ECO:0000256" key="6">
    <source>
        <dbReference type="SAM" id="Coils"/>
    </source>
</evidence>
<dbReference type="InterPro" id="IPR058634">
    <property type="entry name" value="AaeA-lik-b-barrel"/>
</dbReference>
<dbReference type="EMBL" id="PGCP01000004">
    <property type="protein sequence ID" value="PJC94448.1"/>
    <property type="molecule type" value="Genomic_DNA"/>
</dbReference>
<evidence type="ECO:0000256" key="1">
    <source>
        <dbReference type="ARBA" id="ARBA00004167"/>
    </source>
</evidence>
<dbReference type="Gene3D" id="2.40.30.170">
    <property type="match status" value="1"/>
</dbReference>
<dbReference type="Pfam" id="PF25917">
    <property type="entry name" value="BSH_RND"/>
    <property type="match status" value="1"/>
</dbReference>
<comment type="caution">
    <text evidence="11">The sequence shown here is derived from an EMBL/GenBank/DDBJ whole genome shotgun (WGS) entry which is preliminary data.</text>
</comment>
<keyword evidence="3 7" id="KW-0812">Transmembrane</keyword>
<evidence type="ECO:0000256" key="7">
    <source>
        <dbReference type="SAM" id="Phobius"/>
    </source>
</evidence>
<dbReference type="InterPro" id="IPR058624">
    <property type="entry name" value="MdtA-like_HH"/>
</dbReference>
<dbReference type="Pfam" id="PF25963">
    <property type="entry name" value="Beta-barrel_AAEA"/>
    <property type="match status" value="1"/>
</dbReference>
<dbReference type="RefSeq" id="WP_100858668.1">
    <property type="nucleotide sequence ID" value="NZ_PGCP01000004.1"/>
</dbReference>
<comment type="similarity">
    <text evidence="2">Belongs to the membrane fusion protein (MFP) (TC 8.A.1) family.</text>
</comment>
<dbReference type="AlphaFoldDB" id="A0A2M8HCZ0"/>
<feature type="coiled-coil region" evidence="6">
    <location>
        <begin position="87"/>
        <end position="144"/>
    </location>
</feature>
<proteinExistence type="inferred from homology"/>
<evidence type="ECO:0000256" key="4">
    <source>
        <dbReference type="ARBA" id="ARBA00022989"/>
    </source>
</evidence>